<dbReference type="Proteomes" id="UP000838412">
    <property type="component" value="Chromosome 12"/>
</dbReference>
<gene>
    <name evidence="1" type="primary">Hypp6307</name>
    <name evidence="1" type="ORF">BLAG_LOCUS4868</name>
</gene>
<dbReference type="AlphaFoldDB" id="A0A8J9YSV9"/>
<proteinExistence type="predicted"/>
<protein>
    <submittedName>
        <fullName evidence="1">Hypp6307 protein</fullName>
    </submittedName>
</protein>
<name>A0A8J9YSV9_BRALA</name>
<sequence length="68" mass="7412">MVCERVLDVAALESRGGQPAHLAVGTTEGRPLQAAAHPARLPLFTPVRYTTTSSHLNRERVCELQTMV</sequence>
<accession>A0A8J9YSV9</accession>
<dbReference type="EMBL" id="OV696697">
    <property type="protein sequence ID" value="CAH1241098.1"/>
    <property type="molecule type" value="Genomic_DNA"/>
</dbReference>
<evidence type="ECO:0000313" key="2">
    <source>
        <dbReference type="Proteomes" id="UP000838412"/>
    </source>
</evidence>
<evidence type="ECO:0000313" key="1">
    <source>
        <dbReference type="EMBL" id="CAH1241098.1"/>
    </source>
</evidence>
<reference evidence="1" key="1">
    <citation type="submission" date="2022-01" db="EMBL/GenBank/DDBJ databases">
        <authorList>
            <person name="Braso-Vives M."/>
        </authorList>
    </citation>
    <scope>NUCLEOTIDE SEQUENCE</scope>
</reference>
<keyword evidence="2" id="KW-1185">Reference proteome</keyword>
<organism evidence="1 2">
    <name type="scientific">Branchiostoma lanceolatum</name>
    <name type="common">Common lancelet</name>
    <name type="synonym">Amphioxus lanceolatum</name>
    <dbReference type="NCBI Taxonomy" id="7740"/>
    <lineage>
        <taxon>Eukaryota</taxon>
        <taxon>Metazoa</taxon>
        <taxon>Chordata</taxon>
        <taxon>Cephalochordata</taxon>
        <taxon>Leptocardii</taxon>
        <taxon>Amphioxiformes</taxon>
        <taxon>Branchiostomatidae</taxon>
        <taxon>Branchiostoma</taxon>
    </lineage>
</organism>